<dbReference type="HOGENOM" id="CLU_019602_2_0_5"/>
<dbReference type="CDD" id="cd01002">
    <property type="entry name" value="PBP2_Ehub_like"/>
    <property type="match status" value="1"/>
</dbReference>
<feature type="domain" description="Solute-binding protein family 3/N-terminal" evidence="2">
    <location>
        <begin position="41"/>
        <end position="269"/>
    </location>
</feature>
<dbReference type="AlphaFoldDB" id="H6SPH4"/>
<dbReference type="NCBIfam" id="TIGR02995">
    <property type="entry name" value="ectoine_ehuB"/>
    <property type="match status" value="1"/>
</dbReference>
<sequence>MRLSRRFWASLAGVGLLVAAIAALFRPPLDPTWERLTRTRVVRVGYAWEPPYAYRDTAGHVTGESPEVARVILTRLGFTSIEWIQTTFASLIPDLQAGRFDLIAAGMFDTPERATQVAFSLPTACVGLALLVKQGNPLGLHSLEDLARTPQARLAVLSGAMEGKMARDAGIPDQRLLGFPDPPLALDALRQGMVDALALTSPTIDTLARATPDTERAHPFLASSKKNGCSAFAFRQEDSIFLNAFNREMDSFIGSSEHVQLVRPFGFARTDLPAPRGEHP</sequence>
<keyword evidence="4" id="KW-1185">Reference proteome</keyword>
<dbReference type="RefSeq" id="WP_014416128.1">
    <property type="nucleotide sequence ID" value="NC_017059.1"/>
</dbReference>
<protein>
    <submittedName>
        <fullName evidence="3">Putative extracellular solute-binding protein</fullName>
    </submittedName>
</protein>
<evidence type="ECO:0000313" key="3">
    <source>
        <dbReference type="EMBL" id="CCG09499.1"/>
    </source>
</evidence>
<dbReference type="KEGG" id="rpm:RSPPHO_02873"/>
<evidence type="ECO:0000256" key="1">
    <source>
        <dbReference type="ARBA" id="ARBA00022729"/>
    </source>
</evidence>
<name>H6SPH4_PARPM</name>
<dbReference type="OrthoDB" id="9768183at2"/>
<reference evidence="3 4" key="1">
    <citation type="submission" date="2012-02" db="EMBL/GenBank/DDBJ databases">
        <title>Shotgun genome sequence of Phaeospirillum photometricum DSM 122.</title>
        <authorList>
            <person name="Duquesne K."/>
            <person name="Sturgis J."/>
        </authorList>
    </citation>
    <scope>NUCLEOTIDE SEQUENCE [LARGE SCALE GENOMIC DNA]</scope>
    <source>
        <strain evidence="4">DSM122</strain>
    </source>
</reference>
<organism evidence="3 4">
    <name type="scientific">Pararhodospirillum photometricum DSM 122</name>
    <dbReference type="NCBI Taxonomy" id="1150469"/>
    <lineage>
        <taxon>Bacteria</taxon>
        <taxon>Pseudomonadati</taxon>
        <taxon>Pseudomonadota</taxon>
        <taxon>Alphaproteobacteria</taxon>
        <taxon>Rhodospirillales</taxon>
        <taxon>Rhodospirillaceae</taxon>
        <taxon>Pararhodospirillum</taxon>
    </lineage>
</organism>
<gene>
    <name evidence="3" type="ORF">RSPPHO_02873</name>
</gene>
<proteinExistence type="predicted"/>
<dbReference type="PANTHER" id="PTHR35936:SF17">
    <property type="entry name" value="ARGININE-BINDING EXTRACELLULAR PROTEIN ARTP"/>
    <property type="match status" value="1"/>
</dbReference>
<accession>H6SPH4</accession>
<dbReference type="InterPro" id="IPR014337">
    <property type="entry name" value="Ectoine_EhuB"/>
</dbReference>
<dbReference type="STRING" id="1150469.RSPPHO_02873"/>
<dbReference type="Proteomes" id="UP000033220">
    <property type="component" value="Chromosome DSM 122"/>
</dbReference>
<keyword evidence="1" id="KW-0732">Signal</keyword>
<evidence type="ECO:0000259" key="2">
    <source>
        <dbReference type="SMART" id="SM00062"/>
    </source>
</evidence>
<dbReference type="SUPFAM" id="SSF53850">
    <property type="entry name" value="Periplasmic binding protein-like II"/>
    <property type="match status" value="1"/>
</dbReference>
<dbReference type="GO" id="GO:0033294">
    <property type="term" value="F:ectoine binding"/>
    <property type="evidence" value="ECO:0007669"/>
    <property type="project" value="InterPro"/>
</dbReference>
<dbReference type="PANTHER" id="PTHR35936">
    <property type="entry name" value="MEMBRANE-BOUND LYTIC MUREIN TRANSGLYCOSYLASE F"/>
    <property type="match status" value="1"/>
</dbReference>
<dbReference type="Gene3D" id="3.40.190.10">
    <property type="entry name" value="Periplasmic binding protein-like II"/>
    <property type="match status" value="2"/>
</dbReference>
<dbReference type="PATRIC" id="fig|1150469.3.peg.3247"/>
<dbReference type="GO" id="GO:0051470">
    <property type="term" value="P:ectoine transmembrane transport"/>
    <property type="evidence" value="ECO:0007669"/>
    <property type="project" value="InterPro"/>
</dbReference>
<dbReference type="InterPro" id="IPR001638">
    <property type="entry name" value="Solute-binding_3/MltF_N"/>
</dbReference>
<evidence type="ECO:0000313" key="4">
    <source>
        <dbReference type="Proteomes" id="UP000033220"/>
    </source>
</evidence>
<dbReference type="eggNOG" id="COG0834">
    <property type="taxonomic scope" value="Bacteria"/>
</dbReference>
<dbReference type="Pfam" id="PF00497">
    <property type="entry name" value="SBP_bac_3"/>
    <property type="match status" value="1"/>
</dbReference>
<dbReference type="EMBL" id="HE663493">
    <property type="protein sequence ID" value="CCG09499.1"/>
    <property type="molecule type" value="Genomic_DNA"/>
</dbReference>
<dbReference type="SMART" id="SM00062">
    <property type="entry name" value="PBPb"/>
    <property type="match status" value="1"/>
</dbReference>